<gene>
    <name evidence="2" type="ORF">AAL_01650</name>
</gene>
<dbReference type="OrthoDB" id="640742at2759"/>
<comment type="caution">
    <text evidence="2">The sequence shown here is derived from an EMBL/GenBank/DDBJ whole genome shotgun (WGS) entry which is preliminary data.</text>
</comment>
<dbReference type="Proteomes" id="UP000078544">
    <property type="component" value="Unassembled WGS sequence"/>
</dbReference>
<dbReference type="EMBL" id="AZGY01000002">
    <property type="protein sequence ID" value="OAA32318.1"/>
    <property type="molecule type" value="Genomic_DNA"/>
</dbReference>
<dbReference type="PANTHER" id="PTHR31495:SF0">
    <property type="entry name" value="BINDING PROTEIN CALEOSIN, PUTATIVE (AFU_ORTHOLOGUE AFUA_5G13750)-RELATED"/>
    <property type="match status" value="1"/>
</dbReference>
<comment type="similarity">
    <text evidence="1">Belongs to the caleosin family.</text>
</comment>
<dbReference type="GO" id="GO:0004497">
    <property type="term" value="F:monooxygenase activity"/>
    <property type="evidence" value="ECO:0007669"/>
    <property type="project" value="TreeGrafter"/>
</dbReference>
<evidence type="ECO:0000313" key="3">
    <source>
        <dbReference type="Proteomes" id="UP000078544"/>
    </source>
</evidence>
<dbReference type="AlphaFoldDB" id="A0A166UBU3"/>
<proteinExistence type="inferred from homology"/>
<keyword evidence="3" id="KW-1185">Reference proteome</keyword>
<name>A0A166UBU3_9HYPO</name>
<reference evidence="2 3" key="1">
    <citation type="journal article" date="2016" name="Genome Biol. Evol.">
        <title>Divergent and convergent evolution of fungal pathogenicity.</title>
        <authorList>
            <person name="Shang Y."/>
            <person name="Xiao G."/>
            <person name="Zheng P."/>
            <person name="Cen K."/>
            <person name="Zhan S."/>
            <person name="Wang C."/>
        </authorList>
    </citation>
    <scope>NUCLEOTIDE SEQUENCE [LARGE SCALE GENOMIC DNA]</scope>
    <source>
        <strain evidence="2 3">RCEF 2490</strain>
    </source>
</reference>
<evidence type="ECO:0000313" key="2">
    <source>
        <dbReference type="EMBL" id="OAA32318.1"/>
    </source>
</evidence>
<protein>
    <submittedName>
        <fullName evidence="2">Caleosin</fullName>
    </submittedName>
</protein>
<dbReference type="InterPro" id="IPR007736">
    <property type="entry name" value="Caleosin-related"/>
</dbReference>
<evidence type="ECO:0000256" key="1">
    <source>
        <dbReference type="ARBA" id="ARBA00006765"/>
    </source>
</evidence>
<sequence>MEQSGARDGADSVQRAKVEDLVRTAIVDVPVTVQRRPFLQPEDDQRLTHVGTPRVNTAATREHPQGTVRDGWAKEHQHQTHGSDTGAYDNEGRFLPQKFEDVFSKYNEGQDYLTIWNIWDLLKGQRLVADPVGWAGAFFEWCATYYMVWPEDGKLRKEDIRRLYDGSLFYDLADRRKTSKT</sequence>
<organism evidence="2 3">
    <name type="scientific">Moelleriella libera RCEF 2490</name>
    <dbReference type="NCBI Taxonomy" id="1081109"/>
    <lineage>
        <taxon>Eukaryota</taxon>
        <taxon>Fungi</taxon>
        <taxon>Dikarya</taxon>
        <taxon>Ascomycota</taxon>
        <taxon>Pezizomycotina</taxon>
        <taxon>Sordariomycetes</taxon>
        <taxon>Hypocreomycetidae</taxon>
        <taxon>Hypocreales</taxon>
        <taxon>Clavicipitaceae</taxon>
        <taxon>Moelleriella</taxon>
    </lineage>
</organism>
<dbReference type="Pfam" id="PF05042">
    <property type="entry name" value="Caleosin"/>
    <property type="match status" value="1"/>
</dbReference>
<dbReference type="GO" id="GO:0005509">
    <property type="term" value="F:calcium ion binding"/>
    <property type="evidence" value="ECO:0007669"/>
    <property type="project" value="TreeGrafter"/>
</dbReference>
<dbReference type="STRING" id="1081109.A0A166UBU3"/>
<accession>A0A166UBU3</accession>
<dbReference type="PANTHER" id="PTHR31495">
    <property type="entry name" value="PEROXYGENASE 3-RELATED"/>
    <property type="match status" value="1"/>
</dbReference>